<evidence type="ECO:0000313" key="2">
    <source>
        <dbReference type="EMBL" id="CAD8541925.1"/>
    </source>
</evidence>
<protein>
    <recommendedName>
        <fullName evidence="3">Secreted protein</fullName>
    </recommendedName>
</protein>
<name>A0A7S0J5L4_9EUKA</name>
<feature type="signal peptide" evidence="1">
    <location>
        <begin position="1"/>
        <end position="20"/>
    </location>
</feature>
<reference evidence="2" key="1">
    <citation type="submission" date="2021-01" db="EMBL/GenBank/DDBJ databases">
        <authorList>
            <person name="Corre E."/>
            <person name="Pelletier E."/>
            <person name="Niang G."/>
            <person name="Scheremetjew M."/>
            <person name="Finn R."/>
            <person name="Kale V."/>
            <person name="Holt S."/>
            <person name="Cochrane G."/>
            <person name="Meng A."/>
            <person name="Brown T."/>
            <person name="Cohen L."/>
        </authorList>
    </citation>
    <scope>NUCLEOTIDE SEQUENCE</scope>
    <source>
        <strain evidence="2">RCC1130</strain>
    </source>
</reference>
<accession>A0A7S0J5L4</accession>
<feature type="chain" id="PRO_5030515380" description="Secreted protein" evidence="1">
    <location>
        <begin position="21"/>
        <end position="124"/>
    </location>
</feature>
<proteinExistence type="predicted"/>
<sequence length="124" mass="14364">MHWILGIWVMCILFERIVDGAHKLLAVCCDLCDHGDLQQLVLIREEVGHQQANVGKHVPCQMLHIHRSDREGHLVRSRTVSFDGCGTKLNDFSRARRVRHELRMRAWHTCIGCMASQWALITQR</sequence>
<evidence type="ECO:0000256" key="1">
    <source>
        <dbReference type="SAM" id="SignalP"/>
    </source>
</evidence>
<dbReference type="AlphaFoldDB" id="A0A7S0J5L4"/>
<dbReference type="EMBL" id="HBER01034142">
    <property type="protein sequence ID" value="CAD8541925.1"/>
    <property type="molecule type" value="Transcribed_RNA"/>
</dbReference>
<evidence type="ECO:0008006" key="3">
    <source>
        <dbReference type="Google" id="ProtNLM"/>
    </source>
</evidence>
<organism evidence="2">
    <name type="scientific">Calcidiscus leptoporus</name>
    <dbReference type="NCBI Taxonomy" id="127549"/>
    <lineage>
        <taxon>Eukaryota</taxon>
        <taxon>Haptista</taxon>
        <taxon>Haptophyta</taxon>
        <taxon>Prymnesiophyceae</taxon>
        <taxon>Coccolithales</taxon>
        <taxon>Calcidiscaceae</taxon>
        <taxon>Calcidiscus</taxon>
    </lineage>
</organism>
<keyword evidence="1" id="KW-0732">Signal</keyword>
<gene>
    <name evidence="2" type="ORF">CLEP1334_LOCUS17211</name>
</gene>